<reference evidence="2" key="1">
    <citation type="journal article" date="2021" name="J. Hered.">
        <title>Genome Assembly of Salicaceae Populus deltoides (Eastern Cottonwood) I-69 Based on Nanopore Sequencing and Hi-C Technologies.</title>
        <authorList>
            <person name="Bai S."/>
            <person name="Wu H."/>
            <person name="Zhang J."/>
            <person name="Pan Z."/>
            <person name="Zhao W."/>
            <person name="Li Z."/>
            <person name="Tong C."/>
        </authorList>
    </citation>
    <scope>NUCLEOTIDE SEQUENCE</scope>
    <source>
        <tissue evidence="2">Leaf</tissue>
    </source>
</reference>
<comment type="caution">
    <text evidence="2">The sequence shown here is derived from an EMBL/GenBank/DDBJ whole genome shotgun (WGS) entry which is preliminary data.</text>
</comment>
<dbReference type="EMBL" id="JACEGQ020000018">
    <property type="protein sequence ID" value="KAH8481261.1"/>
    <property type="molecule type" value="Genomic_DNA"/>
</dbReference>
<accession>A0A8T2WMM8</accession>
<evidence type="ECO:0000256" key="1">
    <source>
        <dbReference type="SAM" id="MobiDB-lite"/>
    </source>
</evidence>
<keyword evidence="3" id="KW-1185">Reference proteome</keyword>
<organism evidence="2 3">
    <name type="scientific">Populus deltoides</name>
    <name type="common">Eastern poplar</name>
    <name type="synonym">Eastern cottonwood</name>
    <dbReference type="NCBI Taxonomy" id="3696"/>
    <lineage>
        <taxon>Eukaryota</taxon>
        <taxon>Viridiplantae</taxon>
        <taxon>Streptophyta</taxon>
        <taxon>Embryophyta</taxon>
        <taxon>Tracheophyta</taxon>
        <taxon>Spermatophyta</taxon>
        <taxon>Magnoliopsida</taxon>
        <taxon>eudicotyledons</taxon>
        <taxon>Gunneridae</taxon>
        <taxon>Pentapetalae</taxon>
        <taxon>rosids</taxon>
        <taxon>fabids</taxon>
        <taxon>Malpighiales</taxon>
        <taxon>Salicaceae</taxon>
        <taxon>Saliceae</taxon>
        <taxon>Populus</taxon>
    </lineage>
</organism>
<gene>
    <name evidence="2" type="ORF">H0E87_028940</name>
</gene>
<dbReference type="Proteomes" id="UP000807159">
    <property type="component" value="Chromosome 18"/>
</dbReference>
<proteinExistence type="predicted"/>
<dbReference type="AlphaFoldDB" id="A0A8T2WMM8"/>
<evidence type="ECO:0000313" key="2">
    <source>
        <dbReference type="EMBL" id="KAH8481261.1"/>
    </source>
</evidence>
<name>A0A8T2WMM8_POPDE</name>
<protein>
    <submittedName>
        <fullName evidence="2">Uncharacterized protein</fullName>
    </submittedName>
</protein>
<feature type="region of interest" description="Disordered" evidence="1">
    <location>
        <begin position="14"/>
        <end position="61"/>
    </location>
</feature>
<feature type="non-terminal residue" evidence="2">
    <location>
        <position position="61"/>
    </location>
</feature>
<sequence>MSFLGDEMRDLTWVHDALSSPPSRNSAKREARSSHRRDRAEIANVGPPEHKSGTLLALSGR</sequence>
<feature type="compositionally biased region" description="Basic and acidic residues" evidence="1">
    <location>
        <begin position="27"/>
        <end position="41"/>
    </location>
</feature>
<evidence type="ECO:0000313" key="3">
    <source>
        <dbReference type="Proteomes" id="UP000807159"/>
    </source>
</evidence>